<dbReference type="Proteomes" id="UP000193411">
    <property type="component" value="Unassembled WGS sequence"/>
</dbReference>
<protein>
    <submittedName>
        <fullName evidence="3">Uncharacterized protein</fullName>
    </submittedName>
</protein>
<feature type="transmembrane region" description="Helical" evidence="2">
    <location>
        <begin position="196"/>
        <end position="217"/>
    </location>
</feature>
<feature type="transmembrane region" description="Helical" evidence="2">
    <location>
        <begin position="165"/>
        <end position="184"/>
    </location>
</feature>
<evidence type="ECO:0000313" key="4">
    <source>
        <dbReference type="Proteomes" id="UP000193411"/>
    </source>
</evidence>
<feature type="region of interest" description="Disordered" evidence="1">
    <location>
        <begin position="82"/>
        <end position="149"/>
    </location>
</feature>
<keyword evidence="2" id="KW-0812">Transmembrane</keyword>
<feature type="transmembrane region" description="Helical" evidence="2">
    <location>
        <begin position="229"/>
        <end position="252"/>
    </location>
</feature>
<organism evidence="3 4">
    <name type="scientific">Catenaria anguillulae PL171</name>
    <dbReference type="NCBI Taxonomy" id="765915"/>
    <lineage>
        <taxon>Eukaryota</taxon>
        <taxon>Fungi</taxon>
        <taxon>Fungi incertae sedis</taxon>
        <taxon>Blastocladiomycota</taxon>
        <taxon>Blastocladiomycetes</taxon>
        <taxon>Blastocladiales</taxon>
        <taxon>Catenariaceae</taxon>
        <taxon>Catenaria</taxon>
    </lineage>
</organism>
<feature type="compositionally biased region" description="Low complexity" evidence="1">
    <location>
        <begin position="111"/>
        <end position="122"/>
    </location>
</feature>
<evidence type="ECO:0000256" key="1">
    <source>
        <dbReference type="SAM" id="MobiDB-lite"/>
    </source>
</evidence>
<comment type="caution">
    <text evidence="3">The sequence shown here is derived from an EMBL/GenBank/DDBJ whole genome shotgun (WGS) entry which is preliminary data.</text>
</comment>
<keyword evidence="2" id="KW-1133">Transmembrane helix</keyword>
<sequence>MPPDAMDWRSLVPSALSALIPPPRARPPARAARERRHNREWADRPALPNQARAQHESTRQWPGAAYDPRLSAAPSRFPWPSWPFSQDCPRPPPPVSNHRQTSMLRPGPAYSEASVSRSSIVSQLGRHDSHTRSASSRVSRLSHGSWHSHPEQHSTLLSLDTISPLYLLTHLFLATILPVPTFVGGLRPPYSFVKRLVLALAYPLAFALGFGIPLVALERRNVRVFVQFVHALSYVQLAMIVVAVARVCVGAYTGVWQIAWMLLCGKGMAVGVDGLVKVRDNLKLERNGRAGKWEIRAKWTY</sequence>
<evidence type="ECO:0000313" key="3">
    <source>
        <dbReference type="EMBL" id="ORZ41312.1"/>
    </source>
</evidence>
<keyword evidence="2" id="KW-0472">Membrane</keyword>
<dbReference type="EMBL" id="MCFL01000001">
    <property type="protein sequence ID" value="ORZ41312.1"/>
    <property type="molecule type" value="Genomic_DNA"/>
</dbReference>
<proteinExistence type="predicted"/>
<accession>A0A1Y2I749</accession>
<feature type="region of interest" description="Disordered" evidence="1">
    <location>
        <begin position="18"/>
        <end position="67"/>
    </location>
</feature>
<dbReference type="AlphaFoldDB" id="A0A1Y2I749"/>
<evidence type="ECO:0000256" key="2">
    <source>
        <dbReference type="SAM" id="Phobius"/>
    </source>
</evidence>
<reference evidence="3 4" key="1">
    <citation type="submission" date="2016-07" db="EMBL/GenBank/DDBJ databases">
        <title>Pervasive Adenine N6-methylation of Active Genes in Fungi.</title>
        <authorList>
            <consortium name="DOE Joint Genome Institute"/>
            <person name="Mondo S.J."/>
            <person name="Dannebaum R.O."/>
            <person name="Kuo R.C."/>
            <person name="Labutti K."/>
            <person name="Haridas S."/>
            <person name="Kuo A."/>
            <person name="Salamov A."/>
            <person name="Ahrendt S.R."/>
            <person name="Lipzen A."/>
            <person name="Sullivan W."/>
            <person name="Andreopoulos W.B."/>
            <person name="Clum A."/>
            <person name="Lindquist E."/>
            <person name="Daum C."/>
            <person name="Ramamoorthy G.K."/>
            <person name="Gryganskyi A."/>
            <person name="Culley D."/>
            <person name="Magnuson J.K."/>
            <person name="James T.Y."/>
            <person name="O'Malley M.A."/>
            <person name="Stajich J.E."/>
            <person name="Spatafora J.W."/>
            <person name="Visel A."/>
            <person name="Grigoriev I.V."/>
        </authorList>
    </citation>
    <scope>NUCLEOTIDE SEQUENCE [LARGE SCALE GENOMIC DNA]</scope>
    <source>
        <strain evidence="3 4">PL171</strain>
    </source>
</reference>
<keyword evidence="4" id="KW-1185">Reference proteome</keyword>
<gene>
    <name evidence="3" type="ORF">BCR44DRAFT_51172</name>
</gene>
<name>A0A1Y2I749_9FUNG</name>